<evidence type="ECO:0000256" key="1">
    <source>
        <dbReference type="ARBA" id="ARBA00005051"/>
    </source>
</evidence>
<comment type="similarity">
    <text evidence="2">Belongs to the HPPK family.</text>
</comment>
<keyword evidence="5 14" id="KW-0808">Transferase</keyword>
<evidence type="ECO:0000256" key="10">
    <source>
        <dbReference type="ARBA" id="ARBA00029409"/>
    </source>
</evidence>
<proteinExistence type="inferred from homology"/>
<evidence type="ECO:0000256" key="4">
    <source>
        <dbReference type="ARBA" id="ARBA00016218"/>
    </source>
</evidence>
<dbReference type="InterPro" id="IPR035907">
    <property type="entry name" value="Hppk_sf"/>
</dbReference>
<dbReference type="Proteomes" id="UP000594464">
    <property type="component" value="Chromosome"/>
</dbReference>
<dbReference type="PANTHER" id="PTHR43071:SF1">
    <property type="entry name" value="2-AMINO-4-HYDROXY-6-HYDROXYMETHYLDIHYDROPTERIDINE PYROPHOSPHOKINASE"/>
    <property type="match status" value="1"/>
</dbReference>
<protein>
    <recommendedName>
        <fullName evidence="4">2-amino-4-hydroxy-6-hydroxymethyldihydropteridine pyrophosphokinase</fullName>
        <ecNumber evidence="3">2.7.6.3</ecNumber>
    </recommendedName>
    <alternativeName>
        <fullName evidence="11">6-hydroxymethyl-7,8-dihydropterin pyrophosphokinase</fullName>
    </alternativeName>
    <alternativeName>
        <fullName evidence="12">7,8-dihydro-6-hydroxymethylpterin-pyrophosphokinase</fullName>
    </alternativeName>
</protein>
<dbReference type="GO" id="GO:0003848">
    <property type="term" value="F:2-amino-4-hydroxy-6-hydroxymethyldihydropteridine diphosphokinase activity"/>
    <property type="evidence" value="ECO:0007669"/>
    <property type="project" value="UniProtKB-EC"/>
</dbReference>
<dbReference type="Pfam" id="PF01288">
    <property type="entry name" value="HPPK"/>
    <property type="match status" value="1"/>
</dbReference>
<dbReference type="NCBIfam" id="TIGR01498">
    <property type="entry name" value="folK"/>
    <property type="match status" value="1"/>
</dbReference>
<dbReference type="CDD" id="cd00483">
    <property type="entry name" value="HPPK"/>
    <property type="match status" value="1"/>
</dbReference>
<evidence type="ECO:0000256" key="8">
    <source>
        <dbReference type="ARBA" id="ARBA00022840"/>
    </source>
</evidence>
<dbReference type="EMBL" id="CP048620">
    <property type="protein sequence ID" value="QPJ65613.1"/>
    <property type="molecule type" value="Genomic_DNA"/>
</dbReference>
<evidence type="ECO:0000256" key="3">
    <source>
        <dbReference type="ARBA" id="ARBA00013253"/>
    </source>
</evidence>
<keyword evidence="6" id="KW-0547">Nucleotide-binding</keyword>
<dbReference type="GO" id="GO:0046654">
    <property type="term" value="P:tetrahydrofolate biosynthetic process"/>
    <property type="evidence" value="ECO:0007669"/>
    <property type="project" value="UniProtKB-UniPathway"/>
</dbReference>
<evidence type="ECO:0000256" key="7">
    <source>
        <dbReference type="ARBA" id="ARBA00022777"/>
    </source>
</evidence>
<evidence type="ECO:0000259" key="13">
    <source>
        <dbReference type="PROSITE" id="PS00794"/>
    </source>
</evidence>
<evidence type="ECO:0000256" key="6">
    <source>
        <dbReference type="ARBA" id="ARBA00022741"/>
    </source>
</evidence>
<dbReference type="PANTHER" id="PTHR43071">
    <property type="entry name" value="2-AMINO-4-HYDROXY-6-HYDROXYMETHYLDIHYDROPTERIDINE PYROPHOSPHOKINASE"/>
    <property type="match status" value="1"/>
</dbReference>
<dbReference type="InterPro" id="IPR000550">
    <property type="entry name" value="Hppk"/>
</dbReference>
<dbReference type="AlphaFoldDB" id="A0A7T0G3R5"/>
<sequence>MIHTAFIGVGSNLDSPKENCAEAIQRISKLSDCCFLSQSFFYQTAPLGDTDQEWFVNAALQIETDLDPVQLLEALIDVEQAMGRTFRRKWGPREIDLDLLFFDDLILQSELLQIPHPELHKRRFVLEPLNDLAPDWIHPELRQSIQELLKALPPGQEALRMD</sequence>
<keyword evidence="9" id="KW-0289">Folate biosynthesis</keyword>
<evidence type="ECO:0000256" key="2">
    <source>
        <dbReference type="ARBA" id="ARBA00005810"/>
    </source>
</evidence>
<reference evidence="15" key="1">
    <citation type="submission" date="2020-02" db="EMBL/GenBank/DDBJ databases">
        <title>Genomic and physiological characterization of two novel Nitrospinaceae genera.</title>
        <authorList>
            <person name="Mueller A.J."/>
            <person name="Jung M.-Y."/>
            <person name="Strachan C.R."/>
            <person name="Herbold C.W."/>
            <person name="Kirkegaard R.H."/>
            <person name="Daims H."/>
        </authorList>
    </citation>
    <scope>NUCLEOTIDE SEQUENCE [LARGE SCALE GENOMIC DNA]</scope>
</reference>
<dbReference type="SUPFAM" id="SSF55083">
    <property type="entry name" value="6-hydroxymethyl-7,8-dihydropterin pyrophosphokinase, HPPK"/>
    <property type="match status" value="1"/>
</dbReference>
<comment type="pathway">
    <text evidence="1">Cofactor biosynthesis; tetrahydrofolate biosynthesis; 2-amino-4-hydroxy-6-hydroxymethyl-7,8-dihydropteridine diphosphate from 7,8-dihydroneopterin triphosphate: step 4/4.</text>
</comment>
<gene>
    <name evidence="14" type="primary">folK</name>
    <name evidence="14" type="ORF">G3M78_09490</name>
</gene>
<comment type="function">
    <text evidence="10">Catalyzes the transfer of pyrophosphate from adenosine triphosphate (ATP) to 6-hydroxymethyl-7,8-dihydropterin, an enzymatic step in folate biosynthesis pathway.</text>
</comment>
<dbReference type="GO" id="GO:0016301">
    <property type="term" value="F:kinase activity"/>
    <property type="evidence" value="ECO:0007669"/>
    <property type="project" value="UniProtKB-KW"/>
</dbReference>
<evidence type="ECO:0000256" key="5">
    <source>
        <dbReference type="ARBA" id="ARBA00022679"/>
    </source>
</evidence>
<feature type="domain" description="7,8-dihydro-6-hydroxymethylpterin-pyrophosphokinase" evidence="13">
    <location>
        <begin position="89"/>
        <end position="100"/>
    </location>
</feature>
<evidence type="ECO:0000256" key="9">
    <source>
        <dbReference type="ARBA" id="ARBA00022909"/>
    </source>
</evidence>
<evidence type="ECO:0000313" key="15">
    <source>
        <dbReference type="Proteomes" id="UP000594464"/>
    </source>
</evidence>
<evidence type="ECO:0000256" key="11">
    <source>
        <dbReference type="ARBA" id="ARBA00029766"/>
    </source>
</evidence>
<dbReference type="GO" id="GO:0046656">
    <property type="term" value="P:folic acid biosynthetic process"/>
    <property type="evidence" value="ECO:0007669"/>
    <property type="project" value="UniProtKB-KW"/>
</dbReference>
<dbReference type="Gene3D" id="3.30.70.560">
    <property type="entry name" value="7,8-Dihydro-6-hydroxymethylpterin-pyrophosphokinase HPPK"/>
    <property type="match status" value="1"/>
</dbReference>
<organism evidence="14 15">
    <name type="scientific">Candidatus Nitrohelix vancouverensis</name>
    <dbReference type="NCBI Taxonomy" id="2705534"/>
    <lineage>
        <taxon>Bacteria</taxon>
        <taxon>Pseudomonadati</taxon>
        <taxon>Nitrospinota/Tectimicrobiota group</taxon>
        <taxon>Nitrospinota</taxon>
        <taxon>Nitrospinia</taxon>
        <taxon>Nitrospinales</taxon>
        <taxon>Nitrospinaceae</taxon>
        <taxon>Candidatus Nitrohelix</taxon>
    </lineage>
</organism>
<dbReference type="KEGG" id="nva:G3M78_09490"/>
<evidence type="ECO:0000313" key="14">
    <source>
        <dbReference type="EMBL" id="QPJ65613.1"/>
    </source>
</evidence>
<dbReference type="EC" id="2.7.6.3" evidence="3"/>
<keyword evidence="8" id="KW-0067">ATP-binding</keyword>
<evidence type="ECO:0000256" key="12">
    <source>
        <dbReference type="ARBA" id="ARBA00033413"/>
    </source>
</evidence>
<keyword evidence="7 14" id="KW-0418">Kinase</keyword>
<accession>A0A7T0G3R5</accession>
<dbReference type="UniPathway" id="UPA00077">
    <property type="reaction ID" value="UER00155"/>
</dbReference>
<name>A0A7T0G3R5_9BACT</name>
<dbReference type="PROSITE" id="PS00794">
    <property type="entry name" value="HPPK"/>
    <property type="match status" value="1"/>
</dbReference>
<dbReference type="GO" id="GO:0005524">
    <property type="term" value="F:ATP binding"/>
    <property type="evidence" value="ECO:0007669"/>
    <property type="project" value="UniProtKB-KW"/>
</dbReference>